<feature type="domain" description="ABC transmembrane type-1" evidence="8">
    <location>
        <begin position="79"/>
        <end position="260"/>
    </location>
</feature>
<dbReference type="AlphaFoldDB" id="A0A927R9Q2"/>
<keyword evidence="10" id="KW-1185">Reference proteome</keyword>
<feature type="transmembrane region" description="Helical" evidence="7">
    <location>
        <begin position="130"/>
        <end position="154"/>
    </location>
</feature>
<feature type="transmembrane region" description="Helical" evidence="7">
    <location>
        <begin position="22"/>
        <end position="40"/>
    </location>
</feature>
<protein>
    <submittedName>
        <fullName evidence="9">Phosphonate transport system permease protein</fullName>
    </submittedName>
</protein>
<keyword evidence="4 7" id="KW-0812">Transmembrane</keyword>
<keyword evidence="3" id="KW-1003">Cell membrane</keyword>
<feature type="transmembrane region" description="Helical" evidence="7">
    <location>
        <begin position="239"/>
        <end position="258"/>
    </location>
</feature>
<comment type="similarity">
    <text evidence="7">Belongs to the binding-protein-dependent transport system permease family.</text>
</comment>
<dbReference type="NCBIfam" id="TIGR01097">
    <property type="entry name" value="PhnE"/>
    <property type="match status" value="1"/>
</dbReference>
<organism evidence="9 10">
    <name type="scientific">Actinopolymorpha pittospori</name>
    <dbReference type="NCBI Taxonomy" id="648752"/>
    <lineage>
        <taxon>Bacteria</taxon>
        <taxon>Bacillati</taxon>
        <taxon>Actinomycetota</taxon>
        <taxon>Actinomycetes</taxon>
        <taxon>Propionibacteriales</taxon>
        <taxon>Actinopolymorphaceae</taxon>
        <taxon>Actinopolymorpha</taxon>
    </lineage>
</organism>
<keyword evidence="6 7" id="KW-0472">Membrane</keyword>
<dbReference type="PANTHER" id="PTHR30043">
    <property type="entry name" value="PHOSPHONATES TRANSPORT SYSTEM PERMEASE PROTEIN"/>
    <property type="match status" value="1"/>
</dbReference>
<evidence type="ECO:0000259" key="8">
    <source>
        <dbReference type="PROSITE" id="PS50928"/>
    </source>
</evidence>
<reference evidence="9" key="1">
    <citation type="submission" date="2020-10" db="EMBL/GenBank/DDBJ databases">
        <title>Sequencing the genomes of 1000 actinobacteria strains.</title>
        <authorList>
            <person name="Klenk H.-P."/>
        </authorList>
    </citation>
    <scope>NUCLEOTIDE SEQUENCE</scope>
    <source>
        <strain evidence="9">DSM 45354</strain>
    </source>
</reference>
<dbReference type="InterPro" id="IPR000515">
    <property type="entry name" value="MetI-like"/>
</dbReference>
<evidence type="ECO:0000256" key="3">
    <source>
        <dbReference type="ARBA" id="ARBA00022475"/>
    </source>
</evidence>
<dbReference type="GO" id="GO:0015416">
    <property type="term" value="F:ABC-type phosphonate transporter activity"/>
    <property type="evidence" value="ECO:0007669"/>
    <property type="project" value="InterPro"/>
</dbReference>
<sequence>MTSHTLLRATAATRPRASAARWFLRLVVAVAAVGVIYQALVVTEARFGKLIHGVYGMADLLRRAMPPDMAQTPGVLPAVLETVDTALLGTLAAVVIAVPLACCAADNITPHRIVYYGARTLIGLFRAVPDLVWALLFVTAVGLGPFAGVLALAVHSIGMLGRLIAEAIEDGEALPVQALSVTGANRLQVITHAVLPGVLPTAVGIALYRLDENVRASLVLGFVGAGGIGFELLTSMSLFNYQKVAMLLIVTFVLVLGVERGSAALRRRVA</sequence>
<proteinExistence type="inferred from homology"/>
<accession>A0A927R9Q2</accession>
<keyword evidence="2 7" id="KW-0813">Transport</keyword>
<dbReference type="RefSeq" id="WP_192748811.1">
    <property type="nucleotide sequence ID" value="NZ_BAABJL010000226.1"/>
</dbReference>
<evidence type="ECO:0000313" key="9">
    <source>
        <dbReference type="EMBL" id="MBE1604215.1"/>
    </source>
</evidence>
<dbReference type="InterPro" id="IPR035906">
    <property type="entry name" value="MetI-like_sf"/>
</dbReference>
<dbReference type="Pfam" id="PF00528">
    <property type="entry name" value="BPD_transp_1"/>
    <property type="match status" value="1"/>
</dbReference>
<name>A0A927R9Q2_9ACTN</name>
<feature type="transmembrane region" description="Helical" evidence="7">
    <location>
        <begin position="215"/>
        <end position="233"/>
    </location>
</feature>
<dbReference type="PANTHER" id="PTHR30043:SF1">
    <property type="entry name" value="ABC TRANSPORT SYSTEM PERMEASE PROTEIN P69"/>
    <property type="match status" value="1"/>
</dbReference>
<feature type="transmembrane region" description="Helical" evidence="7">
    <location>
        <begin position="189"/>
        <end position="208"/>
    </location>
</feature>
<evidence type="ECO:0000256" key="5">
    <source>
        <dbReference type="ARBA" id="ARBA00022989"/>
    </source>
</evidence>
<evidence type="ECO:0000256" key="4">
    <source>
        <dbReference type="ARBA" id="ARBA00022692"/>
    </source>
</evidence>
<comment type="subcellular location">
    <subcellularLocation>
        <location evidence="1 7">Cell membrane</location>
        <topology evidence="1 7">Multi-pass membrane protein</topology>
    </subcellularLocation>
</comment>
<keyword evidence="5 7" id="KW-1133">Transmembrane helix</keyword>
<dbReference type="SUPFAM" id="SSF161098">
    <property type="entry name" value="MetI-like"/>
    <property type="match status" value="1"/>
</dbReference>
<dbReference type="CDD" id="cd06261">
    <property type="entry name" value="TM_PBP2"/>
    <property type="match status" value="1"/>
</dbReference>
<dbReference type="PROSITE" id="PS50928">
    <property type="entry name" value="ABC_TM1"/>
    <property type="match status" value="1"/>
</dbReference>
<feature type="transmembrane region" description="Helical" evidence="7">
    <location>
        <begin position="86"/>
        <end position="109"/>
    </location>
</feature>
<dbReference type="Gene3D" id="1.10.3720.10">
    <property type="entry name" value="MetI-like"/>
    <property type="match status" value="1"/>
</dbReference>
<comment type="caution">
    <text evidence="9">The sequence shown here is derived from an EMBL/GenBank/DDBJ whole genome shotgun (WGS) entry which is preliminary data.</text>
</comment>
<dbReference type="Proteomes" id="UP000638648">
    <property type="component" value="Unassembled WGS sequence"/>
</dbReference>
<dbReference type="GO" id="GO:0005886">
    <property type="term" value="C:plasma membrane"/>
    <property type="evidence" value="ECO:0007669"/>
    <property type="project" value="UniProtKB-SubCell"/>
</dbReference>
<dbReference type="EMBL" id="JADBEM010000001">
    <property type="protein sequence ID" value="MBE1604215.1"/>
    <property type="molecule type" value="Genomic_DNA"/>
</dbReference>
<evidence type="ECO:0000313" key="10">
    <source>
        <dbReference type="Proteomes" id="UP000638648"/>
    </source>
</evidence>
<evidence type="ECO:0000256" key="1">
    <source>
        <dbReference type="ARBA" id="ARBA00004651"/>
    </source>
</evidence>
<evidence type="ECO:0000256" key="7">
    <source>
        <dbReference type="RuleBase" id="RU363032"/>
    </source>
</evidence>
<dbReference type="InterPro" id="IPR005769">
    <property type="entry name" value="PhnE/PtxC"/>
</dbReference>
<evidence type="ECO:0000256" key="2">
    <source>
        <dbReference type="ARBA" id="ARBA00022448"/>
    </source>
</evidence>
<evidence type="ECO:0000256" key="6">
    <source>
        <dbReference type="ARBA" id="ARBA00023136"/>
    </source>
</evidence>
<gene>
    <name evidence="9" type="ORF">HEB94_001063</name>
</gene>